<dbReference type="InterPro" id="IPR043128">
    <property type="entry name" value="Rev_trsase/Diguanyl_cyclase"/>
</dbReference>
<dbReference type="InterPro" id="IPR013655">
    <property type="entry name" value="PAS_fold_3"/>
</dbReference>
<dbReference type="EMBL" id="JAYDYW010000009">
    <property type="protein sequence ID" value="MEE1674727.1"/>
    <property type="molecule type" value="Genomic_DNA"/>
</dbReference>
<dbReference type="PROSITE" id="PS50112">
    <property type="entry name" value="PAS"/>
    <property type="match status" value="1"/>
</dbReference>
<dbReference type="EC" id="2.7.7.65" evidence="1"/>
<dbReference type="InterPro" id="IPR000160">
    <property type="entry name" value="GGDEF_dom"/>
</dbReference>
<dbReference type="Gene3D" id="3.30.450.20">
    <property type="entry name" value="PAS domain"/>
    <property type="match status" value="2"/>
</dbReference>
<evidence type="ECO:0000259" key="4">
    <source>
        <dbReference type="PROSITE" id="PS50887"/>
    </source>
</evidence>
<reference evidence="5 6" key="2">
    <citation type="submission" date="2023-12" db="EMBL/GenBank/DDBJ databases">
        <authorList>
            <consortium name="Cladostephus spongiosus"/>
            <person name="Lorente B."/>
            <person name="Cabral C."/>
            <person name="Frias J."/>
            <person name="Faria J."/>
            <person name="Toubarro D."/>
        </authorList>
    </citation>
    <scope>NUCLEOTIDE SEQUENCE [LARGE SCALE GENOMIC DNA]</scope>
    <source>
        <strain evidence="5 6">ZMCS4</strain>
    </source>
</reference>
<proteinExistence type="predicted"/>
<dbReference type="RefSeq" id="WP_329775778.1">
    <property type="nucleotide sequence ID" value="NZ_JAYDYW010000009.1"/>
</dbReference>
<keyword evidence="5" id="KW-0548">Nucleotidyltransferase</keyword>
<dbReference type="NCBIfam" id="TIGR00254">
    <property type="entry name" value="GGDEF"/>
    <property type="match status" value="1"/>
</dbReference>
<keyword evidence="5" id="KW-0808">Transferase</keyword>
<comment type="catalytic activity">
    <reaction evidence="2">
        <text>2 GTP = 3',3'-c-di-GMP + 2 diphosphate</text>
        <dbReference type="Rhea" id="RHEA:24898"/>
        <dbReference type="ChEBI" id="CHEBI:33019"/>
        <dbReference type="ChEBI" id="CHEBI:37565"/>
        <dbReference type="ChEBI" id="CHEBI:58805"/>
        <dbReference type="EC" id="2.7.7.65"/>
    </reaction>
</comment>
<organism evidence="5 6">
    <name type="scientific">Agarivorans aestuarii</name>
    <dbReference type="NCBI Taxonomy" id="1563703"/>
    <lineage>
        <taxon>Bacteria</taxon>
        <taxon>Pseudomonadati</taxon>
        <taxon>Pseudomonadota</taxon>
        <taxon>Gammaproteobacteria</taxon>
        <taxon>Alteromonadales</taxon>
        <taxon>Alteromonadaceae</taxon>
        <taxon>Agarivorans</taxon>
    </lineage>
</organism>
<evidence type="ECO:0000313" key="6">
    <source>
        <dbReference type="Proteomes" id="UP001310248"/>
    </source>
</evidence>
<dbReference type="NCBIfam" id="TIGR00229">
    <property type="entry name" value="sensory_box"/>
    <property type="match status" value="2"/>
</dbReference>
<evidence type="ECO:0000313" key="5">
    <source>
        <dbReference type="EMBL" id="MEE1674727.1"/>
    </source>
</evidence>
<protein>
    <recommendedName>
        <fullName evidence="1">diguanylate cyclase</fullName>
        <ecNumber evidence="1">2.7.7.65</ecNumber>
    </recommendedName>
</protein>
<dbReference type="InterPro" id="IPR035965">
    <property type="entry name" value="PAS-like_dom_sf"/>
</dbReference>
<dbReference type="Proteomes" id="UP001310248">
    <property type="component" value="Unassembled WGS sequence"/>
</dbReference>
<dbReference type="InterPro" id="IPR050469">
    <property type="entry name" value="Diguanylate_Cyclase"/>
</dbReference>
<feature type="domain" description="PAS" evidence="3">
    <location>
        <begin position="148"/>
        <end position="195"/>
    </location>
</feature>
<comment type="caution">
    <text evidence="5">The sequence shown here is derived from an EMBL/GenBank/DDBJ whole genome shotgun (WGS) entry which is preliminary data.</text>
</comment>
<dbReference type="Gene3D" id="3.30.70.270">
    <property type="match status" value="1"/>
</dbReference>
<dbReference type="SMART" id="SM00091">
    <property type="entry name" value="PAS"/>
    <property type="match status" value="2"/>
</dbReference>
<evidence type="ECO:0000259" key="3">
    <source>
        <dbReference type="PROSITE" id="PS50112"/>
    </source>
</evidence>
<feature type="domain" description="GGDEF" evidence="4">
    <location>
        <begin position="281"/>
        <end position="414"/>
    </location>
</feature>
<dbReference type="InterPro" id="IPR029787">
    <property type="entry name" value="Nucleotide_cyclase"/>
</dbReference>
<dbReference type="InterPro" id="IPR000014">
    <property type="entry name" value="PAS"/>
</dbReference>
<dbReference type="Pfam" id="PF08447">
    <property type="entry name" value="PAS_3"/>
    <property type="match status" value="1"/>
</dbReference>
<sequence length="418" mass="47157">MGKVSDISAYYGMVIHRDFVPLFADERYAQMFGYSSAEEIMALPSLLVLIAEDDRDEAISAYEAVMSGKARPKVRVYENTNRDGDAISVLTIDHLTEWQGKPALQITLVDFSQQVAAEKRLQQSEQRYRSLLESSMQGIVVHRFFEPLYCNQAMANILGYDSPEAVLSLDSLLSLIPKENQQKAIQLHEQLIQGEVESNSVVTENVRRDGTSAWLHISEALVSWNGKPAVQSVMMDVTQQHHDQRRLEFQANHDPLTGLMNRRSMSETLTEEFAISKRSLQPLCCILLDIDNFKQINDRFGHPAGDEALRVFAIESLKVLRNGDYLCRWGGEEFLLLLPNAIQEQALHVANRLRQHLAELEVTQDEHSFSTTVSLGLAMLSSYDASPEALVARADSALYMAKERGKNRVELAPQVYEL</sequence>
<gene>
    <name evidence="5" type="ORF">SNR37_004171</name>
</gene>
<dbReference type="SUPFAM" id="SSF55785">
    <property type="entry name" value="PYP-like sensor domain (PAS domain)"/>
    <property type="match status" value="2"/>
</dbReference>
<accession>A0ABU7G5P9</accession>
<dbReference type="PANTHER" id="PTHR45138">
    <property type="entry name" value="REGULATORY COMPONENTS OF SENSORY TRANSDUCTION SYSTEM"/>
    <property type="match status" value="1"/>
</dbReference>
<dbReference type="Pfam" id="PF00990">
    <property type="entry name" value="GGDEF"/>
    <property type="match status" value="1"/>
</dbReference>
<reference evidence="6" key="1">
    <citation type="submission" date="2023-07" db="EMBL/GenBank/DDBJ databases">
        <title>Draft genome sequence of Agarivorans aestuarii strain ZMCS4, a CAZymes producing bacteria isolated from the marine brown algae Clodostephus spongiosus.</title>
        <authorList>
            <person name="Lorente B."/>
            <person name="Cabral C."/>
            <person name="Frias J."/>
            <person name="Faria J."/>
            <person name="Toubarro D."/>
        </authorList>
    </citation>
    <scope>NUCLEOTIDE SEQUENCE [LARGE SCALE GENOMIC DNA]</scope>
    <source>
        <strain evidence="6">ZMCS4</strain>
    </source>
</reference>
<dbReference type="PANTHER" id="PTHR45138:SF9">
    <property type="entry name" value="DIGUANYLATE CYCLASE DGCM-RELATED"/>
    <property type="match status" value="1"/>
</dbReference>
<evidence type="ECO:0000256" key="2">
    <source>
        <dbReference type="ARBA" id="ARBA00034247"/>
    </source>
</evidence>
<dbReference type="CDD" id="cd01949">
    <property type="entry name" value="GGDEF"/>
    <property type="match status" value="1"/>
</dbReference>
<evidence type="ECO:0000256" key="1">
    <source>
        <dbReference type="ARBA" id="ARBA00012528"/>
    </source>
</evidence>
<name>A0ABU7G5P9_9ALTE</name>
<dbReference type="SUPFAM" id="SSF55073">
    <property type="entry name" value="Nucleotide cyclase"/>
    <property type="match status" value="1"/>
</dbReference>
<dbReference type="PROSITE" id="PS50887">
    <property type="entry name" value="GGDEF"/>
    <property type="match status" value="1"/>
</dbReference>
<dbReference type="GO" id="GO:0052621">
    <property type="term" value="F:diguanylate cyclase activity"/>
    <property type="evidence" value="ECO:0007669"/>
    <property type="project" value="UniProtKB-EC"/>
</dbReference>
<keyword evidence="6" id="KW-1185">Reference proteome</keyword>
<dbReference type="SMART" id="SM00267">
    <property type="entry name" value="GGDEF"/>
    <property type="match status" value="1"/>
</dbReference>